<organism evidence="1 2">
    <name type="scientific">Hibiscus syriacus</name>
    <name type="common">Rose of Sharon</name>
    <dbReference type="NCBI Taxonomy" id="106335"/>
    <lineage>
        <taxon>Eukaryota</taxon>
        <taxon>Viridiplantae</taxon>
        <taxon>Streptophyta</taxon>
        <taxon>Embryophyta</taxon>
        <taxon>Tracheophyta</taxon>
        <taxon>Spermatophyta</taxon>
        <taxon>Magnoliopsida</taxon>
        <taxon>eudicotyledons</taxon>
        <taxon>Gunneridae</taxon>
        <taxon>Pentapetalae</taxon>
        <taxon>rosids</taxon>
        <taxon>malvids</taxon>
        <taxon>Malvales</taxon>
        <taxon>Malvaceae</taxon>
        <taxon>Malvoideae</taxon>
        <taxon>Hibiscus</taxon>
    </lineage>
</organism>
<evidence type="ECO:0000313" key="2">
    <source>
        <dbReference type="Proteomes" id="UP000436088"/>
    </source>
</evidence>
<dbReference type="InterPro" id="IPR013780">
    <property type="entry name" value="Glyco_hydro_b"/>
</dbReference>
<proteinExistence type="predicted"/>
<protein>
    <submittedName>
        <fullName evidence="1">Uncharacterized protein</fullName>
    </submittedName>
</protein>
<reference evidence="1" key="1">
    <citation type="submission" date="2019-09" db="EMBL/GenBank/DDBJ databases">
        <title>Draft genome information of white flower Hibiscus syriacus.</title>
        <authorList>
            <person name="Kim Y.-M."/>
        </authorList>
    </citation>
    <scope>NUCLEOTIDE SEQUENCE [LARGE SCALE GENOMIC DNA]</scope>
    <source>
        <strain evidence="1">YM2019G1</strain>
    </source>
</reference>
<dbReference type="Gene3D" id="2.60.40.1180">
    <property type="entry name" value="Golgi alpha-mannosidase II"/>
    <property type="match status" value="1"/>
</dbReference>
<name>A0A6A2WWN1_HIBSY</name>
<accession>A0A6A2WWN1</accession>
<keyword evidence="2" id="KW-1185">Reference proteome</keyword>
<comment type="caution">
    <text evidence="1">The sequence shown here is derived from an EMBL/GenBank/DDBJ whole genome shotgun (WGS) entry which is preliminary data.</text>
</comment>
<dbReference type="Proteomes" id="UP000436088">
    <property type="component" value="Unassembled WGS sequence"/>
</dbReference>
<gene>
    <name evidence="1" type="ORF">F3Y22_tig00112530pilonHSYRG00247</name>
</gene>
<dbReference type="EMBL" id="VEPZ02001607">
    <property type="protein sequence ID" value="KAE8665751.1"/>
    <property type="molecule type" value="Genomic_DNA"/>
</dbReference>
<evidence type="ECO:0000313" key="1">
    <source>
        <dbReference type="EMBL" id="KAE8665751.1"/>
    </source>
</evidence>
<sequence>MMHDPFTLVIALNSSQEAEGELYLDDGKSFDFKQGAYIHRCLVFSSGHLTSSNAASSSLGNSRFSSDCIIERIILLGHAPGAKTALIEPGNQKAEIRPGPLRFGEHVGAAVTIRKPGARVAEDWKIKVL</sequence>
<dbReference type="AlphaFoldDB" id="A0A6A2WWN1"/>